<dbReference type="InterPro" id="IPR025514">
    <property type="entry name" value="DUF4402"/>
</dbReference>
<sequence length="158" mass="16418">MPGASYAQCQLCGPAETAILSDQTQPDRPLTIEIESGIDFSRVAIVGQGGGVVALDAHSGGRLVSGALVDLGGMGYSGTVRLSGDPGRLIRVEMPQSAILSAPDGSIAELRDIVTDLQPTPRLGPDGRLSFRFGGRLTVNGQVSGDLRGRIAIRADYE</sequence>
<evidence type="ECO:0000313" key="1">
    <source>
        <dbReference type="EMBL" id="MBB5684070.1"/>
    </source>
</evidence>
<accession>A0A7W9AE73</accession>
<dbReference type="RefSeq" id="WP_184014310.1">
    <property type="nucleotide sequence ID" value="NZ_JACIJC010000001.1"/>
</dbReference>
<comment type="caution">
    <text evidence="1">The sequence shown here is derived from an EMBL/GenBank/DDBJ whole genome shotgun (WGS) entry which is preliminary data.</text>
</comment>
<organism evidence="1 2">
    <name type="scientific">Sphingobium boeckii</name>
    <dbReference type="NCBI Taxonomy" id="1082345"/>
    <lineage>
        <taxon>Bacteria</taxon>
        <taxon>Pseudomonadati</taxon>
        <taxon>Pseudomonadota</taxon>
        <taxon>Alphaproteobacteria</taxon>
        <taxon>Sphingomonadales</taxon>
        <taxon>Sphingomonadaceae</taxon>
        <taxon>Sphingobium</taxon>
    </lineage>
</organism>
<gene>
    <name evidence="1" type="ORF">FHS49_000061</name>
</gene>
<dbReference type="Pfam" id="PF14352">
    <property type="entry name" value="DUF4402"/>
    <property type="match status" value="1"/>
</dbReference>
<dbReference type="AlphaFoldDB" id="A0A7W9AE73"/>
<evidence type="ECO:0008006" key="3">
    <source>
        <dbReference type="Google" id="ProtNLM"/>
    </source>
</evidence>
<name>A0A7W9AE73_9SPHN</name>
<evidence type="ECO:0000313" key="2">
    <source>
        <dbReference type="Proteomes" id="UP000549617"/>
    </source>
</evidence>
<dbReference type="EMBL" id="JACIJC010000001">
    <property type="protein sequence ID" value="MBB5684070.1"/>
    <property type="molecule type" value="Genomic_DNA"/>
</dbReference>
<proteinExistence type="predicted"/>
<protein>
    <recommendedName>
        <fullName evidence="3">DUF4402 domain-containing protein</fullName>
    </recommendedName>
</protein>
<keyword evidence="2" id="KW-1185">Reference proteome</keyword>
<dbReference type="Proteomes" id="UP000549617">
    <property type="component" value="Unassembled WGS sequence"/>
</dbReference>
<reference evidence="1 2" key="1">
    <citation type="submission" date="2020-08" db="EMBL/GenBank/DDBJ databases">
        <title>Genomic Encyclopedia of Type Strains, Phase IV (KMG-IV): sequencing the most valuable type-strain genomes for metagenomic binning, comparative biology and taxonomic classification.</title>
        <authorList>
            <person name="Goeker M."/>
        </authorList>
    </citation>
    <scope>NUCLEOTIDE SEQUENCE [LARGE SCALE GENOMIC DNA]</scope>
    <source>
        <strain evidence="1 2">DSM 25079</strain>
    </source>
</reference>